<keyword evidence="1" id="KW-0472">Membrane</keyword>
<dbReference type="EMBL" id="CP073355">
    <property type="protein sequence ID" value="URA09273.1"/>
    <property type="molecule type" value="Genomic_DNA"/>
</dbReference>
<dbReference type="Proteomes" id="UP001056539">
    <property type="component" value="Chromosome"/>
</dbReference>
<dbReference type="PANTHER" id="PTHR32063">
    <property type="match status" value="1"/>
</dbReference>
<dbReference type="Pfam" id="PF00873">
    <property type="entry name" value="ACR_tran"/>
    <property type="match status" value="1"/>
</dbReference>
<keyword evidence="1" id="KW-1133">Transmembrane helix</keyword>
<feature type="transmembrane region" description="Helical" evidence="1">
    <location>
        <begin position="429"/>
        <end position="449"/>
    </location>
</feature>
<evidence type="ECO:0000313" key="3">
    <source>
        <dbReference type="Proteomes" id="UP001056539"/>
    </source>
</evidence>
<feature type="transmembrane region" description="Helical" evidence="1">
    <location>
        <begin position="959"/>
        <end position="977"/>
    </location>
</feature>
<dbReference type="SUPFAM" id="SSF82693">
    <property type="entry name" value="Multidrug efflux transporter AcrB pore domain, PN1, PN2, PC1 and PC2 subdomains"/>
    <property type="match status" value="3"/>
</dbReference>
<dbReference type="GO" id="GO:0005886">
    <property type="term" value="C:plasma membrane"/>
    <property type="evidence" value="ECO:0007669"/>
    <property type="project" value="TreeGrafter"/>
</dbReference>
<feature type="transmembrane region" description="Helical" evidence="1">
    <location>
        <begin position="335"/>
        <end position="352"/>
    </location>
</feature>
<dbReference type="SUPFAM" id="SSF82714">
    <property type="entry name" value="Multidrug efflux transporter AcrB TolC docking domain, DN and DC subdomains"/>
    <property type="match status" value="2"/>
</dbReference>
<feature type="transmembrane region" description="Helical" evidence="1">
    <location>
        <begin position="983"/>
        <end position="1013"/>
    </location>
</feature>
<accession>A0AAX3BB16</accession>
<dbReference type="SUPFAM" id="SSF82866">
    <property type="entry name" value="Multidrug efflux transporter AcrB transmembrane domain"/>
    <property type="match status" value="2"/>
</dbReference>
<feature type="transmembrane region" description="Helical" evidence="1">
    <location>
        <begin position="855"/>
        <end position="873"/>
    </location>
</feature>
<dbReference type="PANTHER" id="PTHR32063:SF0">
    <property type="entry name" value="SWARMING MOTILITY PROTEIN SWRC"/>
    <property type="match status" value="1"/>
</dbReference>
<dbReference type="PRINTS" id="PR00702">
    <property type="entry name" value="ACRIFLAVINRP"/>
</dbReference>
<dbReference type="Gene3D" id="3.30.70.1440">
    <property type="entry name" value="Multidrug efflux transporter AcrB pore domain"/>
    <property type="match status" value="1"/>
</dbReference>
<keyword evidence="1" id="KW-0812">Transmembrane</keyword>
<dbReference type="Gene3D" id="3.30.2090.10">
    <property type="entry name" value="Multidrug efflux transporter AcrB TolC docking domain, DN and DC subdomains"/>
    <property type="match status" value="2"/>
</dbReference>
<protein>
    <submittedName>
        <fullName evidence="2">Efflux RND transporter permease subunit</fullName>
    </submittedName>
</protein>
<dbReference type="Gene3D" id="3.30.70.1430">
    <property type="entry name" value="Multidrug efflux transporter AcrB pore domain"/>
    <property type="match status" value="2"/>
</dbReference>
<dbReference type="AlphaFoldDB" id="A0AAX3BB16"/>
<proteinExistence type="predicted"/>
<feature type="transmembrane region" description="Helical" evidence="1">
    <location>
        <begin position="357"/>
        <end position="378"/>
    </location>
</feature>
<organism evidence="2 3">
    <name type="scientific">Thermospira aquatica</name>
    <dbReference type="NCBI Taxonomy" id="2828656"/>
    <lineage>
        <taxon>Bacteria</taxon>
        <taxon>Pseudomonadati</taxon>
        <taxon>Spirochaetota</taxon>
        <taxon>Spirochaetia</taxon>
        <taxon>Brevinematales</taxon>
        <taxon>Thermospiraceae</taxon>
        <taxon>Thermospira</taxon>
    </lineage>
</organism>
<feature type="transmembrane region" description="Helical" evidence="1">
    <location>
        <begin position="880"/>
        <end position="904"/>
    </location>
</feature>
<evidence type="ECO:0000313" key="2">
    <source>
        <dbReference type="EMBL" id="URA09273.1"/>
    </source>
</evidence>
<dbReference type="Gene3D" id="1.20.1640.10">
    <property type="entry name" value="Multidrug efflux transporter AcrB transmembrane domain"/>
    <property type="match status" value="2"/>
</dbReference>
<feature type="transmembrane region" description="Helical" evidence="1">
    <location>
        <begin position="528"/>
        <end position="547"/>
    </location>
</feature>
<feature type="transmembrane region" description="Helical" evidence="1">
    <location>
        <begin position="384"/>
        <end position="409"/>
    </location>
</feature>
<feature type="transmembrane region" description="Helical" evidence="1">
    <location>
        <begin position="461"/>
        <end position="483"/>
    </location>
</feature>
<keyword evidence="3" id="KW-1185">Reference proteome</keyword>
<reference evidence="2" key="1">
    <citation type="submission" date="2021-04" db="EMBL/GenBank/DDBJ databases">
        <authorList>
            <person name="Postec A."/>
        </authorList>
    </citation>
    <scope>NUCLEOTIDE SEQUENCE</scope>
    <source>
        <strain evidence="2">F1F22</strain>
    </source>
</reference>
<dbReference type="GO" id="GO:0042910">
    <property type="term" value="F:xenobiotic transmembrane transporter activity"/>
    <property type="evidence" value="ECO:0007669"/>
    <property type="project" value="TreeGrafter"/>
</dbReference>
<name>A0AAX3BB16_9SPIR</name>
<feature type="transmembrane region" description="Helical" evidence="1">
    <location>
        <begin position="910"/>
        <end position="931"/>
    </location>
</feature>
<dbReference type="Gene3D" id="3.30.70.1320">
    <property type="entry name" value="Multidrug efflux transporter AcrB pore domain like"/>
    <property type="match status" value="1"/>
</dbReference>
<dbReference type="RefSeq" id="WP_271434399.1">
    <property type="nucleotide sequence ID" value="NZ_CP073355.1"/>
</dbReference>
<feature type="transmembrane region" description="Helical" evidence="1">
    <location>
        <begin position="12"/>
        <end position="30"/>
    </location>
</feature>
<dbReference type="InterPro" id="IPR027463">
    <property type="entry name" value="AcrB_DN_DC_subdom"/>
</dbReference>
<evidence type="ECO:0000256" key="1">
    <source>
        <dbReference type="SAM" id="Phobius"/>
    </source>
</evidence>
<sequence length="1024" mass="112168">MSLPKIAVERPVTMLMGLAALVILGIVSLTKLPVDLTPNLEFPALSVVTTYSQASPQEVEKSITRVIESAVSAVNDIDSIESTSSEGRSVVTISFKWGTDLDARASDVREKLDFAKRLLPSDASSPSVFKFSTSLIPTMIISITGSEDQEYLYNLAENQIKPKIEQTPGVANVSLNGGIKKIVSVEVYRNRLEAYGLSIDNLANVLALENQNQAGGYTYEGVYKYLLRMQGEFKTLEDIENVVVTVKNGIPIRLKEIARVRYANSTDQGIARVNGKPAVSLTIYKQADRNTVQVSKDIHKTLKELSLSLPETIKIDTILDTAEAVNNSIANVRNAALQGGLLAVVILLMFLWNFRTVLIIAISIPTSIIATFITMYFFGVSLNIVSLGGLALGVGMMVDSSIVVLENIFYYRQKGYGRFKAAVLATEEVMLPIIASTLTTVAVFLPIVFVEGFTAQIFRDLALTVSISLLVSLVVAITVVPMLGSQMVHIEENCYLRKLEDAFNRLWNALVGWYERRLAWALAHKRKALFGIFGTFITLGLVILIFIGKEGMPQTDQGQFSIRAQFPVGTRREYVDTITKEMEKVLLEALGKNLKAMQVQIGAGGVMAFGGENEYTVNFRISLISPKKRSKGINKIIEESRIALKPFPAKITVQNSGGFMMGGGAALTVEVQGDDLEQSEKLVDRIIKLAEEVPEIRNVSANRSDSLPEIVLRINRVAASKLGFNSFTLAQMIKTAFGGKTATRLAAEGGDMDVIVQLEEQSRSSVDDIYSLQVPSPVGRLVPLASLLDQYKTTGPKAINRKNNRRTVTISMDYYGKSLNQVISTLQSRIKKEVFVPRGFSISYGGSFKDMQESFRQLTLALLLAIFLVYAVMASQFESLWAPFVILFTVPFGFVGSLLLLFIMGKTLNTISFLGFVILVGIVVNNGIILIDHMNNQIKSGKKPDEAALESGVRRIRPIMMTTLTTILGLIPLALGIGEGSELYIPLAVSILGGLALSTVITLVVIPTVYAALRNRIPIKIHED</sequence>
<dbReference type="InterPro" id="IPR001036">
    <property type="entry name" value="Acrflvin-R"/>
</dbReference>
<reference evidence="2" key="2">
    <citation type="submission" date="2022-06" db="EMBL/GenBank/DDBJ databases">
        <title>Thermospira aquatica gen. nov., sp. nov.</title>
        <authorList>
            <person name="Ben Ali Gam Z."/>
            <person name="Labat M."/>
        </authorList>
    </citation>
    <scope>NUCLEOTIDE SEQUENCE</scope>
    <source>
        <strain evidence="2">F1F22</strain>
    </source>
</reference>
<gene>
    <name evidence="2" type="ORF">KDW03_07130</name>
</gene>
<dbReference type="KEGG" id="taqu:KDW03_07130"/>